<protein>
    <recommendedName>
        <fullName evidence="3">Bacteriophage protein</fullName>
    </recommendedName>
</protein>
<dbReference type="AlphaFoldDB" id="E5Y6P7"/>
<dbReference type="Pfam" id="PF21822">
    <property type="entry name" value="Phage_TAC_15"/>
    <property type="match status" value="1"/>
</dbReference>
<proteinExistence type="predicted"/>
<dbReference type="Proteomes" id="UP000006034">
    <property type="component" value="Unassembled WGS sequence"/>
</dbReference>
<keyword evidence="2" id="KW-1185">Reference proteome</keyword>
<dbReference type="OrthoDB" id="9034327at2"/>
<reference evidence="1 2" key="2">
    <citation type="submission" date="2013-04" db="EMBL/GenBank/DDBJ databases">
        <title>The Genome Sequence of Bilophila wadsworthia 3_1_6.</title>
        <authorList>
            <consortium name="The Broad Institute Genomics Platform"/>
            <person name="Earl A."/>
            <person name="Ward D."/>
            <person name="Feldgarden M."/>
            <person name="Gevers D."/>
            <person name="Sibley C."/>
            <person name="Strauss J."/>
            <person name="Allen-Vercoe E."/>
            <person name="Walker B."/>
            <person name="Young S."/>
            <person name="Zeng Q."/>
            <person name="Gargeya S."/>
            <person name="Fitzgerald M."/>
            <person name="Haas B."/>
            <person name="Abouelleil A."/>
            <person name="Allen A.W."/>
            <person name="Alvarado L."/>
            <person name="Arachchi H.M."/>
            <person name="Berlin A.M."/>
            <person name="Chapman S.B."/>
            <person name="Gainer-Dewar J."/>
            <person name="Goldberg J."/>
            <person name="Griggs A."/>
            <person name="Gujja S."/>
            <person name="Hansen M."/>
            <person name="Howarth C."/>
            <person name="Imamovic A."/>
            <person name="Ireland A."/>
            <person name="Larimer J."/>
            <person name="McCowan C."/>
            <person name="Murphy C."/>
            <person name="Pearson M."/>
            <person name="Poon T.W."/>
            <person name="Priest M."/>
            <person name="Roberts A."/>
            <person name="Saif S."/>
            <person name="Shea T."/>
            <person name="Sisk P."/>
            <person name="Sykes S."/>
            <person name="Wortman J."/>
            <person name="Nusbaum C."/>
            <person name="Birren B."/>
        </authorList>
    </citation>
    <scope>NUCLEOTIDE SEQUENCE [LARGE SCALE GENOMIC DNA]</scope>
    <source>
        <strain evidence="1 2">3_1_6</strain>
    </source>
</reference>
<dbReference type="EMBL" id="ADCP02000001">
    <property type="protein sequence ID" value="EFV44323.2"/>
    <property type="molecule type" value="Genomic_DNA"/>
</dbReference>
<dbReference type="STRING" id="563192.HMPREF0179_01860"/>
<dbReference type="HOGENOM" id="CLU_124318_0_0_7"/>
<evidence type="ECO:0000313" key="2">
    <source>
        <dbReference type="Proteomes" id="UP000006034"/>
    </source>
</evidence>
<accession>E5Y6P7</accession>
<dbReference type="eggNOG" id="ENOG5032RYE">
    <property type="taxonomic scope" value="Bacteria"/>
</dbReference>
<organism evidence="1 2">
    <name type="scientific">Bilophila wadsworthia (strain 3_1_6)</name>
    <dbReference type="NCBI Taxonomy" id="563192"/>
    <lineage>
        <taxon>Bacteria</taxon>
        <taxon>Pseudomonadati</taxon>
        <taxon>Thermodesulfobacteriota</taxon>
        <taxon>Desulfovibrionia</taxon>
        <taxon>Desulfovibrionales</taxon>
        <taxon>Desulfovibrionaceae</taxon>
        <taxon>Bilophila</taxon>
    </lineage>
</organism>
<comment type="caution">
    <text evidence="1">The sequence shown here is derived from an EMBL/GenBank/DDBJ whole genome shotgun (WGS) entry which is preliminary data.</text>
</comment>
<name>E5Y6P7_BILW3</name>
<gene>
    <name evidence="1" type="ORF">HMPREF0179_01860</name>
</gene>
<dbReference type="InterPro" id="IPR049156">
    <property type="entry name" value="Phage_chap_TAC_15-like"/>
</dbReference>
<dbReference type="RefSeq" id="WP_016360354.1">
    <property type="nucleotide sequence ID" value="NZ_KE150238.1"/>
</dbReference>
<reference evidence="1 2" key="1">
    <citation type="submission" date="2010-10" db="EMBL/GenBank/DDBJ databases">
        <authorList>
            <consortium name="The Broad Institute Genome Sequencing Platform"/>
            <person name="Ward D."/>
            <person name="Earl A."/>
            <person name="Feldgarden M."/>
            <person name="Young S.K."/>
            <person name="Gargeya S."/>
            <person name="Zeng Q."/>
            <person name="Alvarado L."/>
            <person name="Berlin A."/>
            <person name="Bochicchio J."/>
            <person name="Chapman S.B."/>
            <person name="Chen Z."/>
            <person name="Freedman E."/>
            <person name="Gellesch M."/>
            <person name="Goldberg J."/>
            <person name="Griggs A."/>
            <person name="Gujja S."/>
            <person name="Heilman E."/>
            <person name="Heiman D."/>
            <person name="Howarth C."/>
            <person name="Mehta T."/>
            <person name="Neiman D."/>
            <person name="Pearson M."/>
            <person name="Roberts A."/>
            <person name="Saif S."/>
            <person name="Shea T."/>
            <person name="Shenoy N."/>
            <person name="Sisk P."/>
            <person name="Stolte C."/>
            <person name="Sykes S."/>
            <person name="White J."/>
            <person name="Yandava C."/>
            <person name="Allen-Vercoe E."/>
            <person name="Sibley C."/>
            <person name="Ambrose C.E."/>
            <person name="Strauss J."/>
            <person name="Daigneault M."/>
            <person name="Haas B."/>
            <person name="Nusbaum C."/>
            <person name="Birren B."/>
        </authorList>
    </citation>
    <scope>NUCLEOTIDE SEQUENCE [LARGE SCALE GENOMIC DNA]</scope>
    <source>
        <strain evidence="1 2">3_1_6</strain>
    </source>
</reference>
<sequence>MQFTIKDKTFDSGRLNAFQQLHVVRRLAPVTERLVALAGSAGDPEAFLGPLARTVGELPDADVDYILNACLDVTQIRQDTGGFARLRVNGVVMFPLDLTMLLGIAAHVLKDNLSGFFADLPSVLNRAGKAAESDG</sequence>
<dbReference type="GeneID" id="78084129"/>
<evidence type="ECO:0000313" key="1">
    <source>
        <dbReference type="EMBL" id="EFV44323.2"/>
    </source>
</evidence>
<evidence type="ECO:0008006" key="3">
    <source>
        <dbReference type="Google" id="ProtNLM"/>
    </source>
</evidence>